<evidence type="ECO:0000256" key="2">
    <source>
        <dbReference type="ARBA" id="ARBA00022614"/>
    </source>
</evidence>
<dbReference type="InterPro" id="IPR052595">
    <property type="entry name" value="LRRC69/RLP"/>
</dbReference>
<comment type="subcellular location">
    <subcellularLocation>
        <location evidence="1">Membrane</location>
    </subcellularLocation>
</comment>
<dbReference type="InterPro" id="IPR055414">
    <property type="entry name" value="LRR_R13L4/SHOC2-like"/>
</dbReference>
<comment type="caution">
    <text evidence="9">The sequence shown here is derived from an EMBL/GenBank/DDBJ whole genome shotgun (WGS) entry which is preliminary data.</text>
</comment>
<keyword evidence="5 7" id="KW-1133">Transmembrane helix</keyword>
<dbReference type="PANTHER" id="PTHR48057:SF29">
    <property type="entry name" value="OS02G0609900 PROTEIN"/>
    <property type="match status" value="1"/>
</dbReference>
<dbReference type="InterPro" id="IPR032675">
    <property type="entry name" value="LRR_dom_sf"/>
</dbReference>
<name>A0ABD3QMS9_9STRA</name>
<keyword evidence="10" id="KW-1185">Reference proteome</keyword>
<sequence length="749" mass="82939">MNISSHSNKRASERINRLTTHASFIEGDHAGTSYTKKRSLSDGCIDLPLQKTTVTTDSSSIISITALSNPELATTTKESMSRFTPTVNTKNCIYGITRLTNDDNAPIPLSFIQDASPHDDTSEKKSKLNRDEVCIDMPECIGESRDAPLPSPLYEIGERLDDLITSDKLKIKNSDNIHTREQDSLAGKSDRISNVTNVSMCSSSKDRLTVKSSNSELAVARPVTETDTIYEAVHYEPSSKQPIYKSTKCRIYTFIVLAAVIVLVTLTVYYTTKPFVPCCDFNETLVHTMKPITKREARIRQMIEDNVLERNATFNEMKVTDPRYLALDWIVNEDRLQLTVTDSNLLQRYTLALLAYSFDLISWECGMVKDLDSCNITDDYDDYALWLSRTDECPWYGVECDDSGVVTGLDLSSNNLIGTIPPEISGLTSLDYLALGDNCIHGTLPSELFKLVNLRDIDVSLNYLSGVVPEQLYNVRALTKLDFFGNTFEGLCNRTDKDPLSITSKGLAGNILGSGIGKLNRLKELYVESNNFSGTISSDIGRLKNLVKLRAGDNNFSGAIPGSITKLQNLRELLIRKNKIKGSLPSMIGNMKSLTLLDASELSISGTIPNSLYNLKRLKLLNFQNNNPGLHGSISTEIGRLVHLEQLILKNNPLLSGTLPSELGLCEDLMQLMISLTNITGSSPAEVCSLRDKKLNFQTTGLMIADHFESDCKSDEESTPFFNCTCCTGCCNHTTQQCENYLPDGMYGG</sequence>
<dbReference type="Proteomes" id="UP001530400">
    <property type="component" value="Unassembled WGS sequence"/>
</dbReference>
<evidence type="ECO:0000256" key="1">
    <source>
        <dbReference type="ARBA" id="ARBA00004370"/>
    </source>
</evidence>
<dbReference type="GO" id="GO:0016020">
    <property type="term" value="C:membrane"/>
    <property type="evidence" value="ECO:0007669"/>
    <property type="project" value="UniProtKB-SubCell"/>
</dbReference>
<reference evidence="9 10" key="1">
    <citation type="submission" date="2024-10" db="EMBL/GenBank/DDBJ databases">
        <title>Updated reference genomes for cyclostephanoid diatoms.</title>
        <authorList>
            <person name="Roberts W.R."/>
            <person name="Alverson A.J."/>
        </authorList>
    </citation>
    <scope>NUCLEOTIDE SEQUENCE [LARGE SCALE GENOMIC DNA]</scope>
    <source>
        <strain evidence="9 10">AJA010-31</strain>
    </source>
</reference>
<dbReference type="Gene3D" id="3.80.10.10">
    <property type="entry name" value="Ribonuclease Inhibitor"/>
    <property type="match status" value="2"/>
</dbReference>
<proteinExistence type="predicted"/>
<feature type="transmembrane region" description="Helical" evidence="7">
    <location>
        <begin position="251"/>
        <end position="270"/>
    </location>
</feature>
<dbReference type="InterPro" id="IPR001611">
    <property type="entry name" value="Leu-rich_rpt"/>
</dbReference>
<dbReference type="FunFam" id="3.80.10.10:FF:000041">
    <property type="entry name" value="LRR receptor-like serine/threonine-protein kinase ERECTA"/>
    <property type="match status" value="1"/>
</dbReference>
<dbReference type="SUPFAM" id="SSF52047">
    <property type="entry name" value="RNI-like"/>
    <property type="match status" value="1"/>
</dbReference>
<evidence type="ECO:0000256" key="7">
    <source>
        <dbReference type="SAM" id="Phobius"/>
    </source>
</evidence>
<evidence type="ECO:0000256" key="3">
    <source>
        <dbReference type="ARBA" id="ARBA00022692"/>
    </source>
</evidence>
<protein>
    <recommendedName>
        <fullName evidence="8">Disease resistance R13L4/SHOC-2-like LRR domain-containing protein</fullName>
    </recommendedName>
</protein>
<evidence type="ECO:0000256" key="6">
    <source>
        <dbReference type="ARBA" id="ARBA00023136"/>
    </source>
</evidence>
<keyword evidence="3 7" id="KW-0812">Transmembrane</keyword>
<dbReference type="EMBL" id="JALLPJ020000126">
    <property type="protein sequence ID" value="KAL3801693.1"/>
    <property type="molecule type" value="Genomic_DNA"/>
</dbReference>
<accession>A0ABD3QMS9</accession>
<dbReference type="AlphaFoldDB" id="A0ABD3QMS9"/>
<evidence type="ECO:0000313" key="10">
    <source>
        <dbReference type="Proteomes" id="UP001530400"/>
    </source>
</evidence>
<dbReference type="PANTHER" id="PTHR48057">
    <property type="entry name" value="LEUCINE-RICH REPEAT SERINE/THREONINE-PROTEIN KINASE 1"/>
    <property type="match status" value="1"/>
</dbReference>
<dbReference type="Pfam" id="PF00560">
    <property type="entry name" value="LRR_1"/>
    <property type="match status" value="1"/>
</dbReference>
<keyword evidence="4" id="KW-0677">Repeat</keyword>
<dbReference type="Pfam" id="PF23598">
    <property type="entry name" value="LRR_14"/>
    <property type="match status" value="1"/>
</dbReference>
<evidence type="ECO:0000313" key="9">
    <source>
        <dbReference type="EMBL" id="KAL3801693.1"/>
    </source>
</evidence>
<feature type="domain" description="Disease resistance R13L4/SHOC-2-like LRR" evidence="8">
    <location>
        <begin position="514"/>
        <end position="624"/>
    </location>
</feature>
<dbReference type="FunFam" id="3.80.10.10:FF:000129">
    <property type="entry name" value="Leucine-rich repeat receptor-like kinase"/>
    <property type="match status" value="1"/>
</dbReference>
<evidence type="ECO:0000256" key="5">
    <source>
        <dbReference type="ARBA" id="ARBA00022989"/>
    </source>
</evidence>
<evidence type="ECO:0000259" key="8">
    <source>
        <dbReference type="Pfam" id="PF23598"/>
    </source>
</evidence>
<organism evidence="9 10">
    <name type="scientific">Cyclotella atomus</name>
    <dbReference type="NCBI Taxonomy" id="382360"/>
    <lineage>
        <taxon>Eukaryota</taxon>
        <taxon>Sar</taxon>
        <taxon>Stramenopiles</taxon>
        <taxon>Ochrophyta</taxon>
        <taxon>Bacillariophyta</taxon>
        <taxon>Coscinodiscophyceae</taxon>
        <taxon>Thalassiosirophycidae</taxon>
        <taxon>Stephanodiscales</taxon>
        <taxon>Stephanodiscaceae</taxon>
        <taxon>Cyclotella</taxon>
    </lineage>
</organism>
<evidence type="ECO:0000256" key="4">
    <source>
        <dbReference type="ARBA" id="ARBA00022737"/>
    </source>
</evidence>
<keyword evidence="6 7" id="KW-0472">Membrane</keyword>
<keyword evidence="2" id="KW-0433">Leucine-rich repeat</keyword>
<gene>
    <name evidence="9" type="ORF">ACHAWO_010787</name>
</gene>